<dbReference type="RefSeq" id="WP_395816898.1">
    <property type="nucleotide sequence ID" value="NZ_CP043494.1"/>
</dbReference>
<protein>
    <submittedName>
        <fullName evidence="2">Uncharacterized protein</fullName>
    </submittedName>
</protein>
<evidence type="ECO:0000313" key="2">
    <source>
        <dbReference type="EMBL" id="WNG44325.1"/>
    </source>
</evidence>
<accession>A0ABY9WPD2</accession>
<gene>
    <name evidence="2" type="ORF">F0U60_09545</name>
</gene>
<reference evidence="2 3" key="1">
    <citation type="submission" date="2019-08" db="EMBL/GenBank/DDBJ databases">
        <title>Archangium and Cystobacter genomes.</title>
        <authorList>
            <person name="Chen I.-C.K."/>
            <person name="Wielgoss S."/>
        </authorList>
    </citation>
    <scope>NUCLEOTIDE SEQUENCE [LARGE SCALE GENOMIC DNA]</scope>
    <source>
        <strain evidence="2 3">Cbm 6</strain>
    </source>
</reference>
<dbReference type="Proteomes" id="UP001611383">
    <property type="component" value="Chromosome"/>
</dbReference>
<proteinExistence type="predicted"/>
<feature type="region of interest" description="Disordered" evidence="1">
    <location>
        <begin position="156"/>
        <end position="189"/>
    </location>
</feature>
<keyword evidence="3" id="KW-1185">Reference proteome</keyword>
<dbReference type="EMBL" id="CP043494">
    <property type="protein sequence ID" value="WNG44325.1"/>
    <property type="molecule type" value="Genomic_DNA"/>
</dbReference>
<organism evidence="2 3">
    <name type="scientific">Archangium minus</name>
    <dbReference type="NCBI Taxonomy" id="83450"/>
    <lineage>
        <taxon>Bacteria</taxon>
        <taxon>Pseudomonadati</taxon>
        <taxon>Myxococcota</taxon>
        <taxon>Myxococcia</taxon>
        <taxon>Myxococcales</taxon>
        <taxon>Cystobacterineae</taxon>
        <taxon>Archangiaceae</taxon>
        <taxon>Archangium</taxon>
    </lineage>
</organism>
<sequence>MSQPRLVLFLADIEGNLTALRQTLSRACETANVPMPEVRWVESATALADAGWRVAELKLTPSGGKAVPEDHLDSLVRAVARDFRDQAVGLYTDKVGSYGRASLSEPGRPSRSLEGEYIDVVRQTARWLGLEAPVLGRLLDGGATARNLLAAAVDFGGEEPHAPAPGKGKKGQHPAEQPPAPPEPDEDDRFVEAKLSEARRLMEQYLSHRK</sequence>
<evidence type="ECO:0000256" key="1">
    <source>
        <dbReference type="SAM" id="MobiDB-lite"/>
    </source>
</evidence>
<name>A0ABY9WPD2_9BACT</name>
<evidence type="ECO:0000313" key="3">
    <source>
        <dbReference type="Proteomes" id="UP001611383"/>
    </source>
</evidence>